<name>A0ABN2KEC9_9ACTN</name>
<protein>
    <recommendedName>
        <fullName evidence="3">HTH cro/C1-type domain-containing protein</fullName>
    </recommendedName>
</protein>
<dbReference type="Proteomes" id="UP001501057">
    <property type="component" value="Unassembled WGS sequence"/>
</dbReference>
<evidence type="ECO:0008006" key="3">
    <source>
        <dbReference type="Google" id="ProtNLM"/>
    </source>
</evidence>
<gene>
    <name evidence="1" type="ORF">GCM10009710_36910</name>
</gene>
<evidence type="ECO:0000313" key="1">
    <source>
        <dbReference type="EMBL" id="GAA1754060.1"/>
    </source>
</evidence>
<keyword evidence="2" id="KW-1185">Reference proteome</keyword>
<comment type="caution">
    <text evidence="1">The sequence shown here is derived from an EMBL/GenBank/DDBJ whole genome shotgun (WGS) entry which is preliminary data.</text>
</comment>
<reference evidence="1 2" key="1">
    <citation type="journal article" date="2019" name="Int. J. Syst. Evol. Microbiol.">
        <title>The Global Catalogue of Microorganisms (GCM) 10K type strain sequencing project: providing services to taxonomists for standard genome sequencing and annotation.</title>
        <authorList>
            <consortium name="The Broad Institute Genomics Platform"/>
            <consortium name="The Broad Institute Genome Sequencing Center for Infectious Disease"/>
            <person name="Wu L."/>
            <person name="Ma J."/>
        </authorList>
    </citation>
    <scope>NUCLEOTIDE SEQUENCE [LARGE SCALE GENOMIC DNA]</scope>
    <source>
        <strain evidence="1 2">JCM 13518</strain>
    </source>
</reference>
<organism evidence="1 2">
    <name type="scientific">Aeromicrobium alkaliterrae</name>
    <dbReference type="NCBI Taxonomy" id="302168"/>
    <lineage>
        <taxon>Bacteria</taxon>
        <taxon>Bacillati</taxon>
        <taxon>Actinomycetota</taxon>
        <taxon>Actinomycetes</taxon>
        <taxon>Propionibacteriales</taxon>
        <taxon>Nocardioidaceae</taxon>
        <taxon>Aeromicrobium</taxon>
    </lineage>
</organism>
<sequence length="333" mass="38258">MWVIDSVSTWRVYSAEQSVPLGDPLPNIKAARDLVRRVKRSAWWRHNIEYDVSITTEIGGRGDLGDEWISSFASGPEAGPSSRWRISIHPRMLNELIVLHELAHCIAPRFQASQRRRKPGELNQHRPLPDHGDGFAGVMSELVREFATGAKHNDLREAYEHFQVPTLSLENYKSAVTDSIAAELDILEMRREFRDFLENEPMPPPPPGGWKVPRFIWGDIFVRLRLHPRRIGLDRLAKTISAVELCSRRALTRIEESEAPPSDPRLRRIAMCYAVAMNIDPIYLRHRMGLVRWECGVELDELRAINAGWVDLVESMNRQIQSRPPRWAVDGDR</sequence>
<proteinExistence type="predicted"/>
<evidence type="ECO:0000313" key="2">
    <source>
        <dbReference type="Proteomes" id="UP001501057"/>
    </source>
</evidence>
<dbReference type="EMBL" id="BAAAME010000013">
    <property type="protein sequence ID" value="GAA1754060.1"/>
    <property type="molecule type" value="Genomic_DNA"/>
</dbReference>
<accession>A0ABN2KEC9</accession>